<dbReference type="OrthoDB" id="1934862at2759"/>
<dbReference type="EMBL" id="KV011186">
    <property type="protein sequence ID" value="KZV26643.1"/>
    <property type="molecule type" value="Genomic_DNA"/>
</dbReference>
<accession>A0A2Z7AYU0</accession>
<dbReference type="AlphaFoldDB" id="A0A2Z7AYU0"/>
<proteinExistence type="predicted"/>
<dbReference type="InterPro" id="IPR021109">
    <property type="entry name" value="Peptidase_aspartic_dom_sf"/>
</dbReference>
<dbReference type="Proteomes" id="UP000250235">
    <property type="component" value="Unassembled WGS sequence"/>
</dbReference>
<gene>
    <name evidence="1" type="ORF">F511_34898</name>
</gene>
<evidence type="ECO:0000313" key="2">
    <source>
        <dbReference type="Proteomes" id="UP000250235"/>
    </source>
</evidence>
<reference evidence="1 2" key="1">
    <citation type="journal article" date="2015" name="Proc. Natl. Acad. Sci. U.S.A.">
        <title>The resurrection genome of Boea hygrometrica: A blueprint for survival of dehydration.</title>
        <authorList>
            <person name="Xiao L."/>
            <person name="Yang G."/>
            <person name="Zhang L."/>
            <person name="Yang X."/>
            <person name="Zhao S."/>
            <person name="Ji Z."/>
            <person name="Zhou Q."/>
            <person name="Hu M."/>
            <person name="Wang Y."/>
            <person name="Chen M."/>
            <person name="Xu Y."/>
            <person name="Jin H."/>
            <person name="Xiao X."/>
            <person name="Hu G."/>
            <person name="Bao F."/>
            <person name="Hu Y."/>
            <person name="Wan P."/>
            <person name="Li L."/>
            <person name="Deng X."/>
            <person name="Kuang T."/>
            <person name="Xiang C."/>
            <person name="Zhu J.K."/>
            <person name="Oliver M.J."/>
            <person name="He Y."/>
        </authorList>
    </citation>
    <scope>NUCLEOTIDE SEQUENCE [LARGE SCALE GENOMIC DNA]</scope>
    <source>
        <strain evidence="2">cv. XS01</strain>
    </source>
</reference>
<organism evidence="1 2">
    <name type="scientific">Dorcoceras hygrometricum</name>
    <dbReference type="NCBI Taxonomy" id="472368"/>
    <lineage>
        <taxon>Eukaryota</taxon>
        <taxon>Viridiplantae</taxon>
        <taxon>Streptophyta</taxon>
        <taxon>Embryophyta</taxon>
        <taxon>Tracheophyta</taxon>
        <taxon>Spermatophyta</taxon>
        <taxon>Magnoliopsida</taxon>
        <taxon>eudicotyledons</taxon>
        <taxon>Gunneridae</taxon>
        <taxon>Pentapetalae</taxon>
        <taxon>asterids</taxon>
        <taxon>lamiids</taxon>
        <taxon>Lamiales</taxon>
        <taxon>Gesneriaceae</taxon>
        <taxon>Didymocarpoideae</taxon>
        <taxon>Trichosporeae</taxon>
        <taxon>Loxocarpinae</taxon>
        <taxon>Dorcoceras</taxon>
    </lineage>
</organism>
<dbReference type="Gene3D" id="2.40.70.10">
    <property type="entry name" value="Acid Proteases"/>
    <property type="match status" value="1"/>
</dbReference>
<dbReference type="CDD" id="cd00303">
    <property type="entry name" value="retropepsin_like"/>
    <property type="match status" value="1"/>
</dbReference>
<keyword evidence="2" id="KW-1185">Reference proteome</keyword>
<name>A0A2Z7AYU0_9LAMI</name>
<evidence type="ECO:0000313" key="1">
    <source>
        <dbReference type="EMBL" id="KZV26643.1"/>
    </source>
</evidence>
<protein>
    <submittedName>
        <fullName evidence="1">Uncharacterized protein</fullName>
    </submittedName>
</protein>
<dbReference type="Pfam" id="PF08284">
    <property type="entry name" value="RVP_2"/>
    <property type="match status" value="1"/>
</dbReference>
<sequence>MKLLGKIKGREIVVMMDSGASHNFISKKLVGVLQLEVDETVKFGVFLGDGGRVACQGMC</sequence>